<reference evidence="1 2" key="1">
    <citation type="submission" date="2016-10" db="EMBL/GenBank/DDBJ databases">
        <title>Properties of three new Bordetella phage species from family Siphoviridae.</title>
        <authorList>
            <person name="Knezevic P."/>
            <person name="Petrovic Fabijan A."/>
            <person name="Doffkay Z."/>
            <person name="Rakhely G."/>
        </authorList>
    </citation>
    <scope>NUCLEOTIDE SEQUENCE [LARGE SCALE GENOMIC DNA]</scope>
</reference>
<dbReference type="GeneID" id="54984378"/>
<dbReference type="Proteomes" id="UP000240508">
    <property type="component" value="Segment"/>
</dbReference>
<dbReference type="Gene3D" id="1.10.287.1080">
    <property type="entry name" value="MazG-like"/>
    <property type="match status" value="1"/>
</dbReference>
<protein>
    <recommendedName>
        <fullName evidence="3">Pyrophosphatase</fullName>
    </recommendedName>
</protein>
<accession>A0A2D0W954</accession>
<dbReference type="RefSeq" id="YP_009794126.1">
    <property type="nucleotide sequence ID" value="NC_047879.1"/>
</dbReference>
<organism evidence="1 2">
    <name type="scientific">Bordetella phage MW2</name>
    <dbReference type="NCBI Taxonomy" id="1916126"/>
    <lineage>
        <taxon>Viruses</taxon>
        <taxon>Duplodnaviria</taxon>
        <taxon>Heunggongvirae</taxon>
        <taxon>Uroviricota</taxon>
        <taxon>Caudoviricetes</taxon>
        <taxon>Mesyanzhinovviridae</taxon>
        <taxon>Rabinowitzvirinae</taxon>
        <taxon>Vojvodinavirus</taxon>
        <taxon>Vojvodinavirus MW2</taxon>
        <taxon>Bordetella virus MW2</taxon>
    </lineage>
</organism>
<dbReference type="SUPFAM" id="SSF101386">
    <property type="entry name" value="all-alpha NTP pyrophosphatases"/>
    <property type="match status" value="1"/>
</dbReference>
<dbReference type="EMBL" id="KY000218">
    <property type="protein sequence ID" value="APL99170.1"/>
    <property type="molecule type" value="Genomic_DNA"/>
</dbReference>
<keyword evidence="2" id="KW-1185">Reference proteome</keyword>
<dbReference type="KEGG" id="vg:54984378"/>
<proteinExistence type="predicted"/>
<evidence type="ECO:0000313" key="2">
    <source>
        <dbReference type="Proteomes" id="UP000240508"/>
    </source>
</evidence>
<evidence type="ECO:0000313" key="1">
    <source>
        <dbReference type="EMBL" id="APL99170.1"/>
    </source>
</evidence>
<sequence length="206" mass="22766">MNETQETMTAWGDETFGPTPPAAIARRMLHEVQELLDGFEALGDLQPADIPEEARRALGEECGDIYIMLSQIAQKLGTDLPTIATAKMAVNRERRWARDPVSGTIRHVTTFKEVGTGLDMDINKFYVLTDSGSFYTSQGFDSAEAALNWARGPEGIEAGADRDVIVPTFAGPQEGWPELSGANVFYARDLYDFWTANRIEIEGETE</sequence>
<name>A0A2D0W954_9CAUD</name>
<evidence type="ECO:0008006" key="3">
    <source>
        <dbReference type="Google" id="ProtNLM"/>
    </source>
</evidence>